<dbReference type="NCBIfam" id="TIGR00028">
    <property type="entry name" value="Mtu_PIN_fam"/>
    <property type="match status" value="1"/>
</dbReference>
<reference evidence="8" key="1">
    <citation type="submission" date="2022-01" db="EMBL/GenBank/DDBJ databases">
        <title>Nocardioidaceae gen. sp. A5X3R13.</title>
        <authorList>
            <person name="Lopez Marin M.A."/>
            <person name="Uhlik O."/>
        </authorList>
    </citation>
    <scope>NUCLEOTIDE SEQUENCE</scope>
    <source>
        <strain evidence="8">A5X3R13</strain>
    </source>
</reference>
<dbReference type="GO" id="GO:0004540">
    <property type="term" value="F:RNA nuclease activity"/>
    <property type="evidence" value="ECO:0007669"/>
    <property type="project" value="InterPro"/>
</dbReference>
<comment type="similarity">
    <text evidence="6">Belongs to the PINc/VapC protein family.</text>
</comment>
<dbReference type="InterPro" id="IPR006226">
    <property type="entry name" value="Mtu_PIN"/>
</dbReference>
<feature type="binding site" evidence="6">
    <location>
        <position position="7"/>
    </location>
    <ligand>
        <name>Mg(2+)</name>
        <dbReference type="ChEBI" id="CHEBI:18420"/>
    </ligand>
</feature>
<feature type="binding site" evidence="6">
    <location>
        <position position="106"/>
    </location>
    <ligand>
        <name>Mg(2+)</name>
        <dbReference type="ChEBI" id="CHEBI:18420"/>
    </ligand>
</feature>
<comment type="cofactor">
    <cofactor evidence="6">
        <name>Mg(2+)</name>
        <dbReference type="ChEBI" id="CHEBI:18420"/>
    </cofactor>
</comment>
<evidence type="ECO:0000256" key="1">
    <source>
        <dbReference type="ARBA" id="ARBA00022649"/>
    </source>
</evidence>
<dbReference type="EMBL" id="CP094970">
    <property type="protein sequence ID" value="UYM05053.1"/>
    <property type="molecule type" value="Genomic_DNA"/>
</dbReference>
<evidence type="ECO:0000313" key="8">
    <source>
        <dbReference type="EMBL" id="UYM05053.1"/>
    </source>
</evidence>
<dbReference type="InterPro" id="IPR029060">
    <property type="entry name" value="PIN-like_dom_sf"/>
</dbReference>
<accession>A0AA46YLN9</accession>
<dbReference type="GO" id="GO:0000287">
    <property type="term" value="F:magnesium ion binding"/>
    <property type="evidence" value="ECO:0007669"/>
    <property type="project" value="UniProtKB-UniRule"/>
</dbReference>
<dbReference type="InterPro" id="IPR022907">
    <property type="entry name" value="VapC_family"/>
</dbReference>
<comment type="function">
    <text evidence="6">Toxic component of a toxin-antitoxin (TA) system. An RNase.</text>
</comment>
<name>A0AA46YLN9_9ACTN</name>
<sequence>MKRALLDVNVLLALLDSDHVEHHRARSWLTAEVDAGWASCAITQNGFVRIVSHPRYPKPISPREALDRLAAAAATDHHAFWTCSTSILDPAAVDRTRLHGPRQVTDAYLLAVATANGGRFVTFDRAIPAGAVPNAADDALVVL</sequence>
<keyword evidence="2 6" id="KW-0540">Nuclease</keyword>
<dbReference type="InterPro" id="IPR002716">
    <property type="entry name" value="PIN_dom"/>
</dbReference>
<dbReference type="Pfam" id="PF01850">
    <property type="entry name" value="PIN"/>
    <property type="match status" value="1"/>
</dbReference>
<dbReference type="Gene3D" id="3.40.50.1010">
    <property type="entry name" value="5'-nuclease"/>
    <property type="match status" value="1"/>
</dbReference>
<evidence type="ECO:0000259" key="7">
    <source>
        <dbReference type="Pfam" id="PF01850"/>
    </source>
</evidence>
<dbReference type="AlphaFoldDB" id="A0AA46YLN9"/>
<protein>
    <recommendedName>
        <fullName evidence="6">Ribonuclease VapC</fullName>
        <shortName evidence="6">RNase VapC</shortName>
        <ecNumber evidence="6">3.1.-.-</ecNumber>
    </recommendedName>
    <alternativeName>
        <fullName evidence="6">Toxin VapC</fullName>
    </alternativeName>
</protein>
<evidence type="ECO:0000256" key="4">
    <source>
        <dbReference type="ARBA" id="ARBA00022801"/>
    </source>
</evidence>
<evidence type="ECO:0000256" key="5">
    <source>
        <dbReference type="ARBA" id="ARBA00022842"/>
    </source>
</evidence>
<keyword evidence="5 6" id="KW-0460">Magnesium</keyword>
<evidence type="ECO:0000313" key="9">
    <source>
        <dbReference type="Proteomes" id="UP001164390"/>
    </source>
</evidence>
<dbReference type="KEGG" id="sgrg:L0C25_21440"/>
<dbReference type="Proteomes" id="UP001164390">
    <property type="component" value="Chromosome"/>
</dbReference>
<keyword evidence="9" id="KW-1185">Reference proteome</keyword>
<keyword evidence="3 6" id="KW-0479">Metal-binding</keyword>
<keyword evidence="4 6" id="KW-0378">Hydrolase</keyword>
<dbReference type="GO" id="GO:0016788">
    <property type="term" value="F:hydrolase activity, acting on ester bonds"/>
    <property type="evidence" value="ECO:0007669"/>
    <property type="project" value="InterPro"/>
</dbReference>
<evidence type="ECO:0000256" key="6">
    <source>
        <dbReference type="HAMAP-Rule" id="MF_00265"/>
    </source>
</evidence>
<dbReference type="RefSeq" id="WP_271633820.1">
    <property type="nucleotide sequence ID" value="NZ_CP094970.1"/>
</dbReference>
<evidence type="ECO:0000256" key="3">
    <source>
        <dbReference type="ARBA" id="ARBA00022723"/>
    </source>
</evidence>
<feature type="domain" description="PIN" evidence="7">
    <location>
        <begin position="5"/>
        <end position="127"/>
    </location>
</feature>
<dbReference type="GO" id="GO:0090729">
    <property type="term" value="F:toxin activity"/>
    <property type="evidence" value="ECO:0007669"/>
    <property type="project" value="UniProtKB-KW"/>
</dbReference>
<keyword evidence="1 6" id="KW-1277">Toxin-antitoxin system</keyword>
<keyword evidence="6" id="KW-0800">Toxin</keyword>
<proteinExistence type="inferred from homology"/>
<organism evidence="8 9">
    <name type="scientific">Solicola gregarius</name>
    <dbReference type="NCBI Taxonomy" id="2908642"/>
    <lineage>
        <taxon>Bacteria</taxon>
        <taxon>Bacillati</taxon>
        <taxon>Actinomycetota</taxon>
        <taxon>Actinomycetes</taxon>
        <taxon>Propionibacteriales</taxon>
        <taxon>Nocardioidaceae</taxon>
        <taxon>Solicola</taxon>
    </lineage>
</organism>
<dbReference type="EC" id="3.1.-.-" evidence="6"/>
<dbReference type="GO" id="GO:0045926">
    <property type="term" value="P:negative regulation of growth"/>
    <property type="evidence" value="ECO:0007669"/>
    <property type="project" value="UniProtKB-ARBA"/>
</dbReference>
<evidence type="ECO:0000256" key="2">
    <source>
        <dbReference type="ARBA" id="ARBA00022722"/>
    </source>
</evidence>
<dbReference type="SUPFAM" id="SSF88723">
    <property type="entry name" value="PIN domain-like"/>
    <property type="match status" value="1"/>
</dbReference>
<gene>
    <name evidence="6" type="primary">vapC</name>
    <name evidence="8" type="ORF">L0C25_21440</name>
</gene>
<dbReference type="HAMAP" id="MF_00265">
    <property type="entry name" value="VapC_Nob1"/>
    <property type="match status" value="1"/>
</dbReference>